<dbReference type="EMBL" id="CP157947">
    <property type="protein sequence ID" value="XBS71613.1"/>
    <property type="molecule type" value="Genomic_DNA"/>
</dbReference>
<dbReference type="Gene3D" id="2.30.30.90">
    <property type="match status" value="1"/>
</dbReference>
<name>A0AAU7QEP1_9GAMM</name>
<feature type="domain" description="Ferrous iron transporter FeoA-like" evidence="2">
    <location>
        <begin position="1"/>
        <end position="74"/>
    </location>
</feature>
<dbReference type="InterPro" id="IPR052713">
    <property type="entry name" value="FeoA"/>
</dbReference>
<dbReference type="PANTHER" id="PTHR42954">
    <property type="entry name" value="FE(2+) TRANSPORT PROTEIN A"/>
    <property type="match status" value="1"/>
</dbReference>
<dbReference type="InterPro" id="IPR038157">
    <property type="entry name" value="FeoA_core_dom"/>
</dbReference>
<dbReference type="AlphaFoldDB" id="A0AAU7QEP1"/>
<dbReference type="SUPFAM" id="SSF50037">
    <property type="entry name" value="C-terminal domain of transcriptional repressors"/>
    <property type="match status" value="1"/>
</dbReference>
<evidence type="ECO:0000313" key="3">
    <source>
        <dbReference type="EMBL" id="XBS71613.1"/>
    </source>
</evidence>
<dbReference type="Pfam" id="PF04023">
    <property type="entry name" value="FeoA"/>
    <property type="match status" value="1"/>
</dbReference>
<dbReference type="PANTHER" id="PTHR42954:SF2">
    <property type="entry name" value="FE(2+) TRANSPORT PROTEIN A"/>
    <property type="match status" value="1"/>
</dbReference>
<gene>
    <name evidence="3" type="ORF">ABK905_12315</name>
</gene>
<proteinExistence type="predicted"/>
<dbReference type="SMART" id="SM00899">
    <property type="entry name" value="FeoA"/>
    <property type="match status" value="1"/>
</dbReference>
<evidence type="ECO:0000259" key="2">
    <source>
        <dbReference type="SMART" id="SM00899"/>
    </source>
</evidence>
<protein>
    <submittedName>
        <fullName evidence="3">FeoA family protein</fullName>
    </submittedName>
</protein>
<dbReference type="GO" id="GO:0046914">
    <property type="term" value="F:transition metal ion binding"/>
    <property type="evidence" value="ECO:0007669"/>
    <property type="project" value="InterPro"/>
</dbReference>
<accession>A0AAU7QEP1</accession>
<dbReference type="InterPro" id="IPR007167">
    <property type="entry name" value="Fe-transptr_FeoA-like"/>
</dbReference>
<organism evidence="3">
    <name type="scientific">Acerihabitans sp. KWT182</name>
    <dbReference type="NCBI Taxonomy" id="3157919"/>
    <lineage>
        <taxon>Bacteria</taxon>
        <taxon>Pseudomonadati</taxon>
        <taxon>Pseudomonadota</taxon>
        <taxon>Gammaproteobacteria</taxon>
        <taxon>Enterobacterales</taxon>
        <taxon>Pectobacteriaceae</taxon>
        <taxon>Acerihabitans</taxon>
    </lineage>
</organism>
<keyword evidence="1" id="KW-0408">Iron</keyword>
<sequence>MFLQELSPGDRGQVTGFSKGTSDYRRRLLALGVTPGILFQVTRVAPLGDPIEIRVRGSSISVRKEEARILMVEKQEPVVSAANQ</sequence>
<reference evidence="3" key="1">
    <citation type="submission" date="2024-06" db="EMBL/GenBank/DDBJ databases">
        <authorList>
            <person name="Coelho C."/>
            <person name="Bento M."/>
            <person name="Garcia E."/>
            <person name="Camelo A."/>
            <person name="Brandao I."/>
            <person name="Espirito Santo C."/>
            <person name="Trovao J."/>
            <person name="Verissimo A."/>
            <person name="Costa J."/>
            <person name="Tiago I."/>
        </authorList>
    </citation>
    <scope>NUCLEOTIDE SEQUENCE</scope>
    <source>
        <strain evidence="3">KWT182</strain>
    </source>
</reference>
<dbReference type="InterPro" id="IPR008988">
    <property type="entry name" value="Transcriptional_repressor_C"/>
</dbReference>
<evidence type="ECO:0000256" key="1">
    <source>
        <dbReference type="ARBA" id="ARBA00023004"/>
    </source>
</evidence>